<sequence>MALPEQPAARHRAVAGTFTERVRGAKDWDAPSPVEDWTARDVVRHLVEWFPSFLSAGAGIDLPKGPSVDADPVAAWQVHSDGVQALLDDPETANRELTNRHIGTLALPAAIDQFYTSDIFMHTWDLSRATGQDDRLDQDFCAAMLGGMEPMDDVLRASGQYGPRVAVPADADVQTRMIAFIGRDPFWTAR</sequence>
<gene>
    <name evidence="2" type="ORF">EV186_1011013</name>
</gene>
<protein>
    <submittedName>
        <fullName evidence="2">Uncharacterized protein (TIGR03086 family)</fullName>
    </submittedName>
</protein>
<dbReference type="EMBL" id="SNXZ01000001">
    <property type="protein sequence ID" value="TDQ05049.1"/>
    <property type="molecule type" value="Genomic_DNA"/>
</dbReference>
<dbReference type="InterPro" id="IPR034660">
    <property type="entry name" value="DinB/YfiT-like"/>
</dbReference>
<dbReference type="Proteomes" id="UP000295444">
    <property type="component" value="Unassembled WGS sequence"/>
</dbReference>
<dbReference type="Pfam" id="PF11716">
    <property type="entry name" value="MDMPI_N"/>
    <property type="match status" value="1"/>
</dbReference>
<evidence type="ECO:0000313" key="2">
    <source>
        <dbReference type="EMBL" id="TDQ05049.1"/>
    </source>
</evidence>
<dbReference type="AlphaFoldDB" id="A0A4R6SLR5"/>
<dbReference type="InterPro" id="IPR024344">
    <property type="entry name" value="MDMPI_metal-binding"/>
</dbReference>
<name>A0A4R6SLR5_LABRH</name>
<dbReference type="NCBIfam" id="TIGR03086">
    <property type="entry name" value="TIGR03086 family metal-binding protein"/>
    <property type="match status" value="1"/>
</dbReference>
<comment type="caution">
    <text evidence="2">The sequence shown here is derived from an EMBL/GenBank/DDBJ whole genome shotgun (WGS) entry which is preliminary data.</text>
</comment>
<proteinExistence type="predicted"/>
<evidence type="ECO:0000259" key="1">
    <source>
        <dbReference type="Pfam" id="PF11716"/>
    </source>
</evidence>
<reference evidence="2 3" key="1">
    <citation type="submission" date="2019-03" db="EMBL/GenBank/DDBJ databases">
        <title>Genomic Encyclopedia of Type Strains, Phase IV (KMG-IV): sequencing the most valuable type-strain genomes for metagenomic binning, comparative biology and taxonomic classification.</title>
        <authorList>
            <person name="Goeker M."/>
        </authorList>
    </citation>
    <scope>NUCLEOTIDE SEQUENCE [LARGE SCALE GENOMIC DNA]</scope>
    <source>
        <strain evidence="2 3">DSM 45361</strain>
    </source>
</reference>
<accession>A0A4R6SLR5</accession>
<evidence type="ECO:0000313" key="3">
    <source>
        <dbReference type="Proteomes" id="UP000295444"/>
    </source>
</evidence>
<dbReference type="InterPro" id="IPR017520">
    <property type="entry name" value="CHP03086"/>
</dbReference>
<dbReference type="RefSeq" id="WP_133847865.1">
    <property type="nucleotide sequence ID" value="NZ_SNXZ01000001.1"/>
</dbReference>
<dbReference type="GO" id="GO:0046872">
    <property type="term" value="F:metal ion binding"/>
    <property type="evidence" value="ECO:0007669"/>
    <property type="project" value="InterPro"/>
</dbReference>
<dbReference type="SUPFAM" id="SSF109854">
    <property type="entry name" value="DinB/YfiT-like putative metalloenzymes"/>
    <property type="match status" value="1"/>
</dbReference>
<keyword evidence="3" id="KW-1185">Reference proteome</keyword>
<feature type="domain" description="Mycothiol-dependent maleylpyruvate isomerase metal-binding" evidence="1">
    <location>
        <begin position="18"/>
        <end position="98"/>
    </location>
</feature>
<dbReference type="OrthoDB" id="5185819at2"/>
<organism evidence="2 3">
    <name type="scientific">Labedaea rhizosphaerae</name>
    <dbReference type="NCBI Taxonomy" id="598644"/>
    <lineage>
        <taxon>Bacteria</taxon>
        <taxon>Bacillati</taxon>
        <taxon>Actinomycetota</taxon>
        <taxon>Actinomycetes</taxon>
        <taxon>Pseudonocardiales</taxon>
        <taxon>Pseudonocardiaceae</taxon>
        <taxon>Labedaea</taxon>
    </lineage>
</organism>
<dbReference type="NCBIfam" id="TIGR03083">
    <property type="entry name" value="maleylpyruvate isomerase family mycothiol-dependent enzyme"/>
    <property type="match status" value="1"/>
</dbReference>
<dbReference type="InterPro" id="IPR017517">
    <property type="entry name" value="Maleyloyr_isom"/>
</dbReference>